<dbReference type="InterPro" id="IPR021858">
    <property type="entry name" value="Fun_TF"/>
</dbReference>
<dbReference type="GO" id="GO:0005634">
    <property type="term" value="C:nucleus"/>
    <property type="evidence" value="ECO:0007669"/>
    <property type="project" value="UniProtKB-SubCell"/>
</dbReference>
<dbReference type="PANTHER" id="PTHR37534:SF46">
    <property type="entry name" value="ZN(II)2CYS6 TRANSCRIPTION FACTOR (EUROFUNG)"/>
    <property type="match status" value="1"/>
</dbReference>
<dbReference type="Pfam" id="PF00172">
    <property type="entry name" value="Zn_clus"/>
    <property type="match status" value="1"/>
</dbReference>
<dbReference type="AlphaFoldDB" id="A0A448YG96"/>
<evidence type="ECO:0000313" key="6">
    <source>
        <dbReference type="Proteomes" id="UP000290900"/>
    </source>
</evidence>
<dbReference type="InParanoid" id="A0A448YG96"/>
<dbReference type="Proteomes" id="UP000290900">
    <property type="component" value="Unassembled WGS sequence"/>
</dbReference>
<evidence type="ECO:0000313" key="5">
    <source>
        <dbReference type="EMBL" id="VEU19940.1"/>
    </source>
</evidence>
<evidence type="ECO:0000256" key="2">
    <source>
        <dbReference type="ARBA" id="ARBA00023242"/>
    </source>
</evidence>
<evidence type="ECO:0000256" key="3">
    <source>
        <dbReference type="SAM" id="MobiDB-lite"/>
    </source>
</evidence>
<dbReference type="GO" id="GO:0000981">
    <property type="term" value="F:DNA-binding transcription factor activity, RNA polymerase II-specific"/>
    <property type="evidence" value="ECO:0007669"/>
    <property type="project" value="InterPro"/>
</dbReference>
<evidence type="ECO:0000256" key="1">
    <source>
        <dbReference type="ARBA" id="ARBA00004123"/>
    </source>
</evidence>
<evidence type="ECO:0000259" key="4">
    <source>
        <dbReference type="PROSITE" id="PS50048"/>
    </source>
</evidence>
<dbReference type="CDD" id="cd00067">
    <property type="entry name" value="GAL4"/>
    <property type="match status" value="1"/>
</dbReference>
<gene>
    <name evidence="5" type="ORF">BRENAR_LOCUS675</name>
</gene>
<proteinExistence type="predicted"/>
<name>A0A448YG96_BRENA</name>
<keyword evidence="2" id="KW-0539">Nucleus</keyword>
<sequence length="540" mass="60013">MLSERPVANSVSRTHAKAAKTNSGIKPKPRTKRIRTVQGSCNQCLKHRVKCSLDKPACKRCLRNGVECNYDRFTLKWGKVLNIDTQADNKDGDRSTSGTSSNSGVYTFSGRNAKPLFTLIKSINDKGKRVVSVADNSNTGEIHHVSGPLNSAFELEYFRKVLIAKLHAFGKPLSEADMEVAKHSPVLQNLIGTLTAYHIHNTNPKLLSSEEVQRRKSESIQLLVEKIHQETAESGSVTDLNDMEALLDACILMSTLDSVIDCTSFDIVPTHLFGARAILNEIIKRDPSFLLRRRGGSPLTSRLISIFVTMDLVYCILTGESTTCIPQEGWSNLSGCDCWFGTVNSDDPFLKVMEALSFLTNSQLLMKSNNLRGSIMPALEQTFGLLMELSCPTVASAWNIFVAGYADVGLIYYNRAILGANIDDEHVQSIVGKFITRLNVGPQSPSRSGGDIYLLDHCLLLPLLVIGAHCIQESQQMFIRRWVGRAILSFKNIDSLFEYFDKLWSVTRIGPNTDPATTEGIRQMNWWNLFGEIAKKSIIF</sequence>
<accession>A0A448YG96</accession>
<dbReference type="PROSITE" id="PS50048">
    <property type="entry name" value="ZN2_CY6_FUNGAL_2"/>
    <property type="match status" value="1"/>
</dbReference>
<dbReference type="EMBL" id="CAACVR010000001">
    <property type="protein sequence ID" value="VEU19940.1"/>
    <property type="molecule type" value="Genomic_DNA"/>
</dbReference>
<dbReference type="InterPro" id="IPR001138">
    <property type="entry name" value="Zn2Cys6_DnaBD"/>
</dbReference>
<feature type="region of interest" description="Disordered" evidence="3">
    <location>
        <begin position="1"/>
        <end position="31"/>
    </location>
</feature>
<dbReference type="Gene3D" id="4.10.240.10">
    <property type="entry name" value="Zn(2)-C6 fungal-type DNA-binding domain"/>
    <property type="match status" value="1"/>
</dbReference>
<dbReference type="SUPFAM" id="SSF57701">
    <property type="entry name" value="Zn2/Cys6 DNA-binding domain"/>
    <property type="match status" value="1"/>
</dbReference>
<keyword evidence="6" id="KW-1185">Reference proteome</keyword>
<organism evidence="5 6">
    <name type="scientific">Brettanomyces naardenensis</name>
    <name type="common">Yeast</name>
    <dbReference type="NCBI Taxonomy" id="13370"/>
    <lineage>
        <taxon>Eukaryota</taxon>
        <taxon>Fungi</taxon>
        <taxon>Dikarya</taxon>
        <taxon>Ascomycota</taxon>
        <taxon>Saccharomycotina</taxon>
        <taxon>Pichiomycetes</taxon>
        <taxon>Pichiales</taxon>
        <taxon>Pichiaceae</taxon>
        <taxon>Brettanomyces</taxon>
    </lineage>
</organism>
<protein>
    <submittedName>
        <fullName evidence="5">DEKNAAC100153</fullName>
    </submittedName>
</protein>
<feature type="compositionally biased region" description="Polar residues" evidence="3">
    <location>
        <begin position="95"/>
        <end position="105"/>
    </location>
</feature>
<dbReference type="PANTHER" id="PTHR37534">
    <property type="entry name" value="TRANSCRIPTIONAL ACTIVATOR PROTEIN UGA3"/>
    <property type="match status" value="1"/>
</dbReference>
<dbReference type="InterPro" id="IPR036864">
    <property type="entry name" value="Zn2-C6_fun-type_DNA-bd_sf"/>
</dbReference>
<dbReference type="GO" id="GO:0008270">
    <property type="term" value="F:zinc ion binding"/>
    <property type="evidence" value="ECO:0007669"/>
    <property type="project" value="InterPro"/>
</dbReference>
<reference evidence="5 6" key="1">
    <citation type="submission" date="2018-12" db="EMBL/GenBank/DDBJ databases">
        <authorList>
            <person name="Tiukova I."/>
            <person name="Dainat J."/>
        </authorList>
    </citation>
    <scope>NUCLEOTIDE SEQUENCE [LARGE SCALE GENOMIC DNA]</scope>
</reference>
<dbReference type="Pfam" id="PF11951">
    <property type="entry name" value="Fungal_trans_2"/>
    <property type="match status" value="1"/>
</dbReference>
<feature type="domain" description="Zn(2)-C6 fungal-type" evidence="4">
    <location>
        <begin position="40"/>
        <end position="70"/>
    </location>
</feature>
<dbReference type="OrthoDB" id="3251668at2759"/>
<dbReference type="PRINTS" id="PR00755">
    <property type="entry name" value="AFLATOXINBRP"/>
</dbReference>
<comment type="subcellular location">
    <subcellularLocation>
        <location evidence="1">Nucleus</location>
    </subcellularLocation>
</comment>
<feature type="region of interest" description="Disordered" evidence="3">
    <location>
        <begin position="86"/>
        <end position="105"/>
    </location>
</feature>
<dbReference type="SMART" id="SM00066">
    <property type="entry name" value="GAL4"/>
    <property type="match status" value="1"/>
</dbReference>